<dbReference type="Proteomes" id="UP000465221">
    <property type="component" value="Unassembled WGS sequence"/>
</dbReference>
<name>A0A8H3P1M1_9EURO</name>
<dbReference type="EMBL" id="BLKC01000054">
    <property type="protein sequence ID" value="GFF43541.1"/>
    <property type="molecule type" value="Genomic_DNA"/>
</dbReference>
<sequence length="89" mass="9339">MARIAHTVDRNRGRHQANGKASNQTANNQHGNVYGSSLESSTQSGQESAYEHDWAATKGVADVGDSDGPQNGSSCGMLALKLLQNRVAG</sequence>
<evidence type="ECO:0000313" key="3">
    <source>
        <dbReference type="Proteomes" id="UP000465221"/>
    </source>
</evidence>
<feature type="compositionally biased region" description="Basic and acidic residues" evidence="1">
    <location>
        <begin position="1"/>
        <end position="11"/>
    </location>
</feature>
<accession>A0A8H3P1M1</accession>
<feature type="region of interest" description="Disordered" evidence="1">
    <location>
        <begin position="1"/>
        <end position="53"/>
    </location>
</feature>
<dbReference type="AlphaFoldDB" id="A0A8H3P1M1"/>
<proteinExistence type="predicted"/>
<organism evidence="2 3">
    <name type="scientific">Aspergillus udagawae</name>
    <dbReference type="NCBI Taxonomy" id="91492"/>
    <lineage>
        <taxon>Eukaryota</taxon>
        <taxon>Fungi</taxon>
        <taxon>Dikarya</taxon>
        <taxon>Ascomycota</taxon>
        <taxon>Pezizomycotina</taxon>
        <taxon>Eurotiomycetes</taxon>
        <taxon>Eurotiomycetidae</taxon>
        <taxon>Eurotiales</taxon>
        <taxon>Aspergillaceae</taxon>
        <taxon>Aspergillus</taxon>
        <taxon>Aspergillus subgen. Fumigati</taxon>
    </lineage>
</organism>
<evidence type="ECO:0000313" key="2">
    <source>
        <dbReference type="EMBL" id="GFF43541.1"/>
    </source>
</evidence>
<comment type="caution">
    <text evidence="2">The sequence shown here is derived from an EMBL/GenBank/DDBJ whole genome shotgun (WGS) entry which is preliminary data.</text>
</comment>
<reference evidence="2 3" key="1">
    <citation type="submission" date="2020-01" db="EMBL/GenBank/DDBJ databases">
        <title>Draft genome sequence of Aspergillus udagawae IFM 46972.</title>
        <authorList>
            <person name="Takahashi H."/>
            <person name="Yaguchi T."/>
        </authorList>
    </citation>
    <scope>NUCLEOTIDE SEQUENCE [LARGE SCALE GENOMIC DNA]</scope>
    <source>
        <strain evidence="2 3">IFM 46972</strain>
    </source>
</reference>
<protein>
    <submittedName>
        <fullName evidence="2">Uncharacterized protein</fullName>
    </submittedName>
</protein>
<gene>
    <name evidence="2" type="ORF">IFM46972_07240</name>
</gene>
<evidence type="ECO:0000256" key="1">
    <source>
        <dbReference type="SAM" id="MobiDB-lite"/>
    </source>
</evidence>
<feature type="compositionally biased region" description="Polar residues" evidence="1">
    <location>
        <begin position="19"/>
        <end position="47"/>
    </location>
</feature>